<dbReference type="AlphaFoldDB" id="A0A8J4WUA0"/>
<name>A0A8J4WUA0_CLAMG</name>
<evidence type="ECO:0000313" key="7">
    <source>
        <dbReference type="Proteomes" id="UP000727407"/>
    </source>
</evidence>
<keyword evidence="2" id="KW-0732">Signal</keyword>
<dbReference type="PANTHER" id="PTHR12080">
    <property type="entry name" value="SIGNALING LYMPHOCYTIC ACTIVATION MOLECULE"/>
    <property type="match status" value="1"/>
</dbReference>
<organism evidence="6 7">
    <name type="scientific">Clarias magur</name>
    <name type="common">Asian catfish</name>
    <name type="synonym">Macropteronotus magur</name>
    <dbReference type="NCBI Taxonomy" id="1594786"/>
    <lineage>
        <taxon>Eukaryota</taxon>
        <taxon>Metazoa</taxon>
        <taxon>Chordata</taxon>
        <taxon>Craniata</taxon>
        <taxon>Vertebrata</taxon>
        <taxon>Euteleostomi</taxon>
        <taxon>Actinopterygii</taxon>
        <taxon>Neopterygii</taxon>
        <taxon>Teleostei</taxon>
        <taxon>Ostariophysi</taxon>
        <taxon>Siluriformes</taxon>
        <taxon>Clariidae</taxon>
        <taxon>Clarias</taxon>
    </lineage>
</organism>
<keyword evidence="5" id="KW-1133">Transmembrane helix</keyword>
<sequence length="276" mass="30728">CGARVYVVYKSVGDKAHLTLKEDWNITTVKWRKNLILIATIENKNKDTKHPEKIHIHIADNSLFIHNLTVNDSGDYVAQTGQWEEEVIKYNLIVQEAVSKPIMDTPLDHQSNSSSACQILVKCSADGETVMYDCNHQHCTLINATSTRVNITINYTDTNGMLECTASNRVSTKRTSIPINNTCSEKQPVLTTTISYMLVLIIIISCTVVFGVVMIGILKLVYNFKKKQQKGGTYQDDKGVNTVYSVVRKPQRTETSADSSTAQTAATTVYDVPSKC</sequence>
<evidence type="ECO:0000256" key="4">
    <source>
        <dbReference type="ARBA" id="ARBA00023180"/>
    </source>
</evidence>
<dbReference type="EMBL" id="QNUK01000605">
    <property type="protein sequence ID" value="KAF5891212.1"/>
    <property type="molecule type" value="Genomic_DNA"/>
</dbReference>
<evidence type="ECO:0000313" key="6">
    <source>
        <dbReference type="EMBL" id="KAF5891212.1"/>
    </source>
</evidence>
<evidence type="ECO:0000256" key="5">
    <source>
        <dbReference type="SAM" id="Phobius"/>
    </source>
</evidence>
<dbReference type="OrthoDB" id="8955135at2759"/>
<protein>
    <submittedName>
        <fullName evidence="6">SLAM family member 5-like</fullName>
    </submittedName>
</protein>
<dbReference type="InterPro" id="IPR013783">
    <property type="entry name" value="Ig-like_fold"/>
</dbReference>
<feature type="transmembrane region" description="Helical" evidence="5">
    <location>
        <begin position="196"/>
        <end position="222"/>
    </location>
</feature>
<dbReference type="GO" id="GO:0016020">
    <property type="term" value="C:membrane"/>
    <property type="evidence" value="ECO:0007669"/>
    <property type="project" value="UniProtKB-SubCell"/>
</dbReference>
<keyword evidence="4" id="KW-0325">Glycoprotein</keyword>
<feature type="non-terminal residue" evidence="6">
    <location>
        <position position="1"/>
    </location>
</feature>
<evidence type="ECO:0000256" key="2">
    <source>
        <dbReference type="ARBA" id="ARBA00022729"/>
    </source>
</evidence>
<dbReference type="InterPro" id="IPR036179">
    <property type="entry name" value="Ig-like_dom_sf"/>
</dbReference>
<dbReference type="PANTHER" id="PTHR12080:SF48">
    <property type="entry name" value="IMMUNOGLOBULIN SUBTYPE DOMAIN-CONTAINING PROTEIN"/>
    <property type="match status" value="1"/>
</dbReference>
<comment type="caution">
    <text evidence="6">The sequence shown here is derived from an EMBL/GenBank/DDBJ whole genome shotgun (WGS) entry which is preliminary data.</text>
</comment>
<evidence type="ECO:0000256" key="3">
    <source>
        <dbReference type="ARBA" id="ARBA00023136"/>
    </source>
</evidence>
<keyword evidence="7" id="KW-1185">Reference proteome</keyword>
<proteinExistence type="predicted"/>
<gene>
    <name evidence="6" type="ORF">DAT39_019081</name>
</gene>
<reference evidence="6" key="1">
    <citation type="submission" date="2020-07" db="EMBL/GenBank/DDBJ databases">
        <title>Clarias magur genome sequencing, assembly and annotation.</title>
        <authorList>
            <person name="Kushwaha B."/>
            <person name="Kumar R."/>
            <person name="Das P."/>
            <person name="Joshi C.G."/>
            <person name="Kumar D."/>
            <person name="Nagpure N.S."/>
            <person name="Pandey M."/>
            <person name="Agarwal S."/>
            <person name="Srivastava S."/>
            <person name="Singh M."/>
            <person name="Sahoo L."/>
            <person name="Jayasankar P."/>
            <person name="Meher P.K."/>
            <person name="Koringa P.G."/>
            <person name="Iquebal M.A."/>
            <person name="Das S.P."/>
            <person name="Bit A."/>
            <person name="Patnaik S."/>
            <person name="Patel N."/>
            <person name="Shah T.M."/>
            <person name="Hinsu A."/>
            <person name="Jena J.K."/>
        </authorList>
    </citation>
    <scope>NUCLEOTIDE SEQUENCE</scope>
    <source>
        <strain evidence="6">CIFAMagur01</strain>
        <tissue evidence="6">Testis</tissue>
    </source>
</reference>
<keyword evidence="5" id="KW-0812">Transmembrane</keyword>
<dbReference type="InterPro" id="IPR015631">
    <property type="entry name" value="CD2/SLAM_rcpt"/>
</dbReference>
<dbReference type="Gene3D" id="2.60.40.10">
    <property type="entry name" value="Immunoglobulins"/>
    <property type="match status" value="1"/>
</dbReference>
<evidence type="ECO:0000256" key="1">
    <source>
        <dbReference type="ARBA" id="ARBA00004370"/>
    </source>
</evidence>
<keyword evidence="3 5" id="KW-0472">Membrane</keyword>
<comment type="subcellular location">
    <subcellularLocation>
        <location evidence="1">Membrane</location>
    </subcellularLocation>
</comment>
<dbReference type="SUPFAM" id="SSF48726">
    <property type="entry name" value="Immunoglobulin"/>
    <property type="match status" value="1"/>
</dbReference>
<accession>A0A8J4WUA0</accession>
<dbReference type="Proteomes" id="UP000727407">
    <property type="component" value="Unassembled WGS sequence"/>
</dbReference>
<feature type="non-terminal residue" evidence="6">
    <location>
        <position position="276"/>
    </location>
</feature>